<evidence type="ECO:0000256" key="2">
    <source>
        <dbReference type="PROSITE-ProRule" id="PRU00192"/>
    </source>
</evidence>
<evidence type="ECO:0000313" key="6">
    <source>
        <dbReference type="Proteomes" id="UP000284375"/>
    </source>
</evidence>
<protein>
    <recommendedName>
        <fullName evidence="4">SH3 domain-containing protein</fullName>
    </recommendedName>
</protein>
<evidence type="ECO:0000259" key="4">
    <source>
        <dbReference type="PROSITE" id="PS50002"/>
    </source>
</evidence>
<proteinExistence type="predicted"/>
<dbReference type="InterPro" id="IPR036028">
    <property type="entry name" value="SH3-like_dom_sf"/>
</dbReference>
<dbReference type="CDD" id="cd00174">
    <property type="entry name" value="SH3"/>
    <property type="match status" value="1"/>
</dbReference>
<dbReference type="STRING" id="252740.A0A423VZX1"/>
<reference evidence="5 6" key="1">
    <citation type="submission" date="2015-09" db="EMBL/GenBank/DDBJ databases">
        <title>Host preference determinants of Valsa canker pathogens revealed by comparative genomics.</title>
        <authorList>
            <person name="Yin Z."/>
            <person name="Huang L."/>
        </authorList>
    </citation>
    <scope>NUCLEOTIDE SEQUENCE [LARGE SCALE GENOMIC DNA]</scope>
    <source>
        <strain evidence="5 6">YSFL</strain>
    </source>
</reference>
<feature type="region of interest" description="Disordered" evidence="3">
    <location>
        <begin position="76"/>
        <end position="120"/>
    </location>
</feature>
<gene>
    <name evidence="5" type="ORF">VSDG_05636</name>
</gene>
<feature type="domain" description="SH3" evidence="4">
    <location>
        <begin position="120"/>
        <end position="181"/>
    </location>
</feature>
<dbReference type="SUPFAM" id="SSF50044">
    <property type="entry name" value="SH3-domain"/>
    <property type="match status" value="1"/>
</dbReference>
<dbReference type="PANTHER" id="PTHR45929:SF7">
    <property type="entry name" value="LAS SEVENTEEN-BINDING PROTEIN 1"/>
    <property type="match status" value="1"/>
</dbReference>
<organism evidence="5 6">
    <name type="scientific">Cytospora chrysosperma</name>
    <name type="common">Cytospora canker fungus</name>
    <name type="synonym">Sphaeria chrysosperma</name>
    <dbReference type="NCBI Taxonomy" id="252740"/>
    <lineage>
        <taxon>Eukaryota</taxon>
        <taxon>Fungi</taxon>
        <taxon>Dikarya</taxon>
        <taxon>Ascomycota</taxon>
        <taxon>Pezizomycotina</taxon>
        <taxon>Sordariomycetes</taxon>
        <taxon>Sordariomycetidae</taxon>
        <taxon>Diaporthales</taxon>
        <taxon>Cytosporaceae</taxon>
        <taxon>Cytospora</taxon>
    </lineage>
</organism>
<dbReference type="Gene3D" id="2.30.30.40">
    <property type="entry name" value="SH3 Domains"/>
    <property type="match status" value="1"/>
</dbReference>
<sequence length="280" mass="29694">MAERQRIIETNRSLRTIKNELESLLEKGMISDESYESIHSLLPSESPLSSAPTPASAAARVASPPAPTANMAALNLHNNHNNNNHHTPQPPSYAQTTGNQPPALPTRNNPQPAPPPPSKPVIAHARALYAYHASDSRDCSFERDDRVAVYEYMNADWWMGRNERTGQEGIFPKTYVEVAAPEHNNGAGYPGEKAGFNGYGAPAHQPAYGGYQPAQPQPSPYNASVPPMAVAEQGTGDAAAAGGKQGKGGEMGKKFGKKLGNAAIFGAGATIGSNLVNSIF</sequence>
<dbReference type="AlphaFoldDB" id="A0A423VZX1"/>
<dbReference type="InterPro" id="IPR050670">
    <property type="entry name" value="STAM"/>
</dbReference>
<dbReference type="Proteomes" id="UP000284375">
    <property type="component" value="Unassembled WGS sequence"/>
</dbReference>
<name>A0A423VZX1_CYTCH</name>
<keyword evidence="6" id="KW-1185">Reference proteome</keyword>
<evidence type="ECO:0000256" key="1">
    <source>
        <dbReference type="ARBA" id="ARBA00022443"/>
    </source>
</evidence>
<dbReference type="OrthoDB" id="6250593at2759"/>
<dbReference type="PROSITE" id="PS50002">
    <property type="entry name" value="SH3"/>
    <property type="match status" value="1"/>
</dbReference>
<feature type="region of interest" description="Disordered" evidence="3">
    <location>
        <begin position="42"/>
        <end position="64"/>
    </location>
</feature>
<keyword evidence="1 2" id="KW-0728">SH3 domain</keyword>
<evidence type="ECO:0000256" key="3">
    <source>
        <dbReference type="SAM" id="MobiDB-lite"/>
    </source>
</evidence>
<dbReference type="SMART" id="SM00326">
    <property type="entry name" value="SH3"/>
    <property type="match status" value="1"/>
</dbReference>
<dbReference type="Pfam" id="PF00018">
    <property type="entry name" value="SH3_1"/>
    <property type="match status" value="1"/>
</dbReference>
<dbReference type="PANTHER" id="PTHR45929">
    <property type="entry name" value="JAK PATHWAY SIGNAL TRANSDUCTION ADAPTOR MOLECULE"/>
    <property type="match status" value="1"/>
</dbReference>
<dbReference type="EMBL" id="LJZO01000019">
    <property type="protein sequence ID" value="ROV96647.1"/>
    <property type="molecule type" value="Genomic_DNA"/>
</dbReference>
<dbReference type="InterPro" id="IPR001452">
    <property type="entry name" value="SH3_domain"/>
</dbReference>
<accession>A0A423VZX1</accession>
<feature type="compositionally biased region" description="Low complexity" evidence="3">
    <location>
        <begin position="42"/>
        <end position="63"/>
    </location>
</feature>
<comment type="caution">
    <text evidence="5">The sequence shown here is derived from an EMBL/GenBank/DDBJ whole genome shotgun (WGS) entry which is preliminary data.</text>
</comment>
<dbReference type="PRINTS" id="PR00452">
    <property type="entry name" value="SH3DOMAIN"/>
</dbReference>
<evidence type="ECO:0000313" key="5">
    <source>
        <dbReference type="EMBL" id="ROV96647.1"/>
    </source>
</evidence>
<feature type="compositionally biased region" description="Low complexity" evidence="3">
    <location>
        <begin position="76"/>
        <end position="86"/>
    </location>
</feature>